<keyword evidence="2" id="KW-0378">Hydrolase</keyword>
<dbReference type="Pfam" id="PF03732">
    <property type="entry name" value="Retrotrans_gag"/>
    <property type="match status" value="1"/>
</dbReference>
<sequence length="165" mass="18986">MAPPTQAKAIRDLQLAVEEMKRALAAQTVTPVPQPPMAPRAPQVLPAHQVPLAHHATPAVLVIEQFRRYQPTTFDSGNDPLTTEEWLRTIEKKFWHIAGPKNQKILCAEFMLSGRAGRWWEPASRTRTEDEQNNLSWAQFKVKLMEKYFSQALRDYKKSEFLHLV</sequence>
<dbReference type="Proteomes" id="UP001604336">
    <property type="component" value="Unassembled WGS sequence"/>
</dbReference>
<evidence type="ECO:0000313" key="2">
    <source>
        <dbReference type="EMBL" id="KAL2497956.1"/>
    </source>
</evidence>
<organism evidence="2 3">
    <name type="scientific">Abeliophyllum distichum</name>
    <dbReference type="NCBI Taxonomy" id="126358"/>
    <lineage>
        <taxon>Eukaryota</taxon>
        <taxon>Viridiplantae</taxon>
        <taxon>Streptophyta</taxon>
        <taxon>Embryophyta</taxon>
        <taxon>Tracheophyta</taxon>
        <taxon>Spermatophyta</taxon>
        <taxon>Magnoliopsida</taxon>
        <taxon>eudicotyledons</taxon>
        <taxon>Gunneridae</taxon>
        <taxon>Pentapetalae</taxon>
        <taxon>asterids</taxon>
        <taxon>lamiids</taxon>
        <taxon>Lamiales</taxon>
        <taxon>Oleaceae</taxon>
        <taxon>Forsythieae</taxon>
        <taxon>Abeliophyllum</taxon>
    </lineage>
</organism>
<comment type="caution">
    <text evidence="2">The sequence shown here is derived from an EMBL/GenBank/DDBJ whole genome shotgun (WGS) entry which is preliminary data.</text>
</comment>
<dbReference type="GO" id="GO:0008233">
    <property type="term" value="F:peptidase activity"/>
    <property type="evidence" value="ECO:0007669"/>
    <property type="project" value="UniProtKB-KW"/>
</dbReference>
<evidence type="ECO:0000259" key="1">
    <source>
        <dbReference type="Pfam" id="PF03732"/>
    </source>
</evidence>
<accession>A0ABD1SBW3</accession>
<dbReference type="AlphaFoldDB" id="A0ABD1SBW3"/>
<keyword evidence="2" id="KW-0645">Protease</keyword>
<gene>
    <name evidence="2" type="ORF">Adt_23506</name>
</gene>
<proteinExistence type="predicted"/>
<name>A0ABD1SBW3_9LAMI</name>
<reference evidence="3" key="1">
    <citation type="submission" date="2024-07" db="EMBL/GenBank/DDBJ databases">
        <title>Two chromosome-level genome assemblies of Korean endemic species Abeliophyllum distichum and Forsythia ovata (Oleaceae).</title>
        <authorList>
            <person name="Jang H."/>
        </authorList>
    </citation>
    <scope>NUCLEOTIDE SEQUENCE [LARGE SCALE GENOMIC DNA]</scope>
</reference>
<dbReference type="EMBL" id="JBFOLK010000007">
    <property type="protein sequence ID" value="KAL2497956.1"/>
    <property type="molecule type" value="Genomic_DNA"/>
</dbReference>
<keyword evidence="3" id="KW-1185">Reference proteome</keyword>
<evidence type="ECO:0000313" key="3">
    <source>
        <dbReference type="Proteomes" id="UP001604336"/>
    </source>
</evidence>
<feature type="domain" description="Retrotransposon gag" evidence="1">
    <location>
        <begin position="108"/>
        <end position="164"/>
    </location>
</feature>
<protein>
    <submittedName>
        <fullName evidence="2">Gag protease polyprotein</fullName>
    </submittedName>
</protein>
<dbReference type="InterPro" id="IPR005162">
    <property type="entry name" value="Retrotrans_gag_dom"/>
</dbReference>
<dbReference type="GO" id="GO:0006508">
    <property type="term" value="P:proteolysis"/>
    <property type="evidence" value="ECO:0007669"/>
    <property type="project" value="UniProtKB-KW"/>
</dbReference>